<dbReference type="Gene3D" id="1.25.40.20">
    <property type="entry name" value="Ankyrin repeat-containing domain"/>
    <property type="match status" value="4"/>
</dbReference>
<keyword evidence="3" id="KW-0808">Transferase</keyword>
<dbReference type="SUPFAM" id="SSF48403">
    <property type="entry name" value="Ankyrin repeat"/>
    <property type="match status" value="1"/>
</dbReference>
<keyword evidence="3" id="KW-0723">Serine/threonine-protein kinase</keyword>
<dbReference type="InterPro" id="IPR000719">
    <property type="entry name" value="Prot_kinase_dom"/>
</dbReference>
<gene>
    <name evidence="3" type="ORF">DHA2_150383</name>
</gene>
<evidence type="ECO:0000313" key="4">
    <source>
        <dbReference type="Proteomes" id="UP000018320"/>
    </source>
</evidence>
<feature type="non-terminal residue" evidence="3">
    <location>
        <position position="1"/>
    </location>
</feature>
<dbReference type="PANTHER" id="PTHR24120:SF4">
    <property type="entry name" value="GH07239P"/>
    <property type="match status" value="1"/>
</dbReference>
<dbReference type="InterPro" id="IPR008266">
    <property type="entry name" value="Tyr_kinase_AS"/>
</dbReference>
<dbReference type="Pfam" id="PF00069">
    <property type="entry name" value="Pkinase"/>
    <property type="match status" value="1"/>
</dbReference>
<keyword evidence="3" id="KW-0418">Kinase</keyword>
<dbReference type="InterPro" id="IPR011009">
    <property type="entry name" value="Kinase-like_dom_sf"/>
</dbReference>
<accession>V6TI65</accession>
<dbReference type="VEuPathDB" id="GiardiaDB:GL50581_3426"/>
<evidence type="ECO:0000256" key="1">
    <source>
        <dbReference type="SAM" id="Coils"/>
    </source>
</evidence>
<protein>
    <submittedName>
        <fullName evidence="3">Serine/threonine protein kinase</fullName>
    </submittedName>
</protein>
<dbReference type="VEuPathDB" id="GiardiaDB:QR46_4243"/>
<dbReference type="InterPro" id="IPR036770">
    <property type="entry name" value="Ankyrin_rpt-contain_sf"/>
</dbReference>
<keyword evidence="1" id="KW-0175">Coiled coil</keyword>
<reference evidence="3 4" key="2">
    <citation type="journal article" date="2013" name="Genome Biol. Evol.">
        <title>Genome sequencing of Giardia lamblia genotypes A2 and B isolates (DH and GS) and comparative analysis with the genomes of genotypes A1 and E (WB and Pig).</title>
        <authorList>
            <person name="Adam R.D."/>
            <person name="Dahlstrom E.W."/>
            <person name="Martens C.A."/>
            <person name="Bruno D.P."/>
            <person name="Barbian K.D."/>
            <person name="Ricklefs S.M."/>
            <person name="Hernandez M.M."/>
            <person name="Narla N.P."/>
            <person name="Patel R.B."/>
            <person name="Porcella S.F."/>
            <person name="Nash T.E."/>
        </authorList>
    </citation>
    <scope>NUCLEOTIDE SEQUENCE [LARGE SCALE GENOMIC DNA]</scope>
    <source>
        <strain evidence="3 4">DH</strain>
    </source>
</reference>
<dbReference type="EMBL" id="AHGT01000018">
    <property type="protein sequence ID" value="ESU38022.1"/>
    <property type="molecule type" value="Genomic_DNA"/>
</dbReference>
<dbReference type="GO" id="GO:0004674">
    <property type="term" value="F:protein serine/threonine kinase activity"/>
    <property type="evidence" value="ECO:0007669"/>
    <property type="project" value="UniProtKB-KW"/>
</dbReference>
<dbReference type="AlphaFoldDB" id="V6TI65"/>
<proteinExistence type="predicted"/>
<dbReference type="SMART" id="SM00248">
    <property type="entry name" value="ANK"/>
    <property type="match status" value="9"/>
</dbReference>
<dbReference type="VEuPathDB" id="GiardiaDB:DHA2_150383"/>
<sequence length="675" mass="73567">VDAAKAKLTVILTLSHPGVLKHHQVVEDEGLIYVVTDRHDKTLEHLLTEHKRRKTLVPITMILSSVKQLAAALAYLHGLSVGGTRGLVHRDFRPANIFINADDEHFIIADFGLCKDALWSGSTLIGIMAYMAPEALLHNEASPASDVWSLGVIVYELATLRKPDFLEGKDPAEVFVDGWKPDLSSVINIFIQNVLERIFVLNPKERLIAGELYELLVTFNVPVDELRSRCEALGDKCSALEAALNSANASIALLKDELKVKSDKITAALEAALESRPSEADALGQEPRLKTTRIDALEDQCKEHLAMIKALEDKLAQSSSGMNTSSSQIDFSALPQLIYAAHTNDMKTVQASVKKKLNIGQRDERGMTALMHAAQQGHVGPVELLVEKQKGLKDKNGWTALVHAAHENHPEVIEILVPHEHGKRNKNKRTALMIAAENGSAEAASVLALHEKGLINKEGKTALMIAAQEGHAEVASVLAPYEKELIDRKGNTALIIAAEAGHEDVVEVIDPTDDRGVTALMRAAEKNNTKTVCALIPFQKGHFALNGTALMRAAMRGHAETVQLLVKHEGRMKDYYYMSALMHSAAAGHLEATRLLLDRESGMRNACGMTALACAAANGHLKIVELLLEKERHLINKSDAYFIGMLNTNGYLEIASLLMDSTPGVGGYHDHQAAP</sequence>
<dbReference type="PROSITE" id="PS50011">
    <property type="entry name" value="PROTEIN_KINASE_DOM"/>
    <property type="match status" value="1"/>
</dbReference>
<organism evidence="3 4">
    <name type="scientific">Giardia intestinalis</name>
    <name type="common">Giardia lamblia</name>
    <dbReference type="NCBI Taxonomy" id="5741"/>
    <lineage>
        <taxon>Eukaryota</taxon>
        <taxon>Metamonada</taxon>
        <taxon>Diplomonadida</taxon>
        <taxon>Hexamitidae</taxon>
        <taxon>Giardiinae</taxon>
        <taxon>Giardia</taxon>
    </lineage>
</organism>
<feature type="domain" description="Protein kinase" evidence="2">
    <location>
        <begin position="1"/>
        <end position="219"/>
    </location>
</feature>
<evidence type="ECO:0000313" key="3">
    <source>
        <dbReference type="EMBL" id="ESU38022.1"/>
    </source>
</evidence>
<evidence type="ECO:0000259" key="2">
    <source>
        <dbReference type="PROSITE" id="PS50011"/>
    </source>
</evidence>
<dbReference type="InterPro" id="IPR002110">
    <property type="entry name" value="Ankyrin_rpt"/>
</dbReference>
<dbReference type="GO" id="GO:0005524">
    <property type="term" value="F:ATP binding"/>
    <property type="evidence" value="ECO:0007669"/>
    <property type="project" value="InterPro"/>
</dbReference>
<dbReference type="PROSITE" id="PS00109">
    <property type="entry name" value="PROTEIN_KINASE_TYR"/>
    <property type="match status" value="1"/>
</dbReference>
<dbReference type="Gene3D" id="1.10.510.10">
    <property type="entry name" value="Transferase(Phosphotransferase) domain 1"/>
    <property type="match status" value="1"/>
</dbReference>
<dbReference type="Pfam" id="PF12796">
    <property type="entry name" value="Ank_2"/>
    <property type="match status" value="3"/>
</dbReference>
<comment type="caution">
    <text evidence="3">The sequence shown here is derived from an EMBL/GenBank/DDBJ whole genome shotgun (WGS) entry which is preliminary data.</text>
</comment>
<dbReference type="VEuPathDB" id="GiardiaDB:GL50803_0061490"/>
<reference evidence="4" key="1">
    <citation type="submission" date="2012-02" db="EMBL/GenBank/DDBJ databases">
        <title>Genome sequencing of Giardia lamblia Genotypes A2 and B isolates (DH and GS) and comparative analysis with the genomes of Genotypes A1 and E (WB and Pig).</title>
        <authorList>
            <person name="Adam R."/>
            <person name="Dahlstrom E."/>
            <person name="Martens C."/>
            <person name="Bruno D."/>
            <person name="Barbian K."/>
            <person name="Porcella S.F."/>
            <person name="Nash T."/>
        </authorList>
    </citation>
    <scope>NUCLEOTIDE SEQUENCE</scope>
    <source>
        <strain evidence="4">DH</strain>
    </source>
</reference>
<dbReference type="FunFam" id="1.10.510.10:FF:000844">
    <property type="entry name" value="Kinase, NEK"/>
    <property type="match status" value="1"/>
</dbReference>
<dbReference type="PANTHER" id="PTHR24120">
    <property type="entry name" value="GH07239P"/>
    <property type="match status" value="1"/>
</dbReference>
<dbReference type="Proteomes" id="UP000018320">
    <property type="component" value="Unassembled WGS sequence"/>
</dbReference>
<dbReference type="SUPFAM" id="SSF56112">
    <property type="entry name" value="Protein kinase-like (PK-like)"/>
    <property type="match status" value="1"/>
</dbReference>
<feature type="coiled-coil region" evidence="1">
    <location>
        <begin position="223"/>
        <end position="257"/>
    </location>
</feature>
<name>V6TI65_GIAIN</name>